<feature type="region of interest" description="Disordered" evidence="1">
    <location>
        <begin position="60"/>
        <end position="197"/>
    </location>
</feature>
<proteinExistence type="predicted"/>
<feature type="compositionally biased region" description="Pro residues" evidence="1">
    <location>
        <begin position="150"/>
        <end position="159"/>
    </location>
</feature>
<sequence length="197" mass="20844">MPAATTPPPTIPREAPATEVGSAPNSAQQPSAHPQRLLLRSSRPSLLPLPLLILRTRLRADDQAFVPSRSPALDRPPPPPPRQADPYLSTQRQSPRPCGLPRSLPRRAPRPARLPRAEITELRPAAPRLQAALAPPPAAAPGARSLVEPCGPPPAPPNQSPGLSPGSGGEGPRRAVAPNGHLPLRRDRPRHAPIALL</sequence>
<accession>A0ABN8YN01</accession>
<protein>
    <submittedName>
        <fullName evidence="2">Uncharacterized protein</fullName>
    </submittedName>
</protein>
<name>A0ABN8YN01_RANTA</name>
<dbReference type="Proteomes" id="UP001176941">
    <property type="component" value="Chromosome 21"/>
</dbReference>
<feature type="compositionally biased region" description="Low complexity" evidence="1">
    <location>
        <begin position="122"/>
        <end position="133"/>
    </location>
</feature>
<feature type="compositionally biased region" description="Pro residues" evidence="1">
    <location>
        <begin position="74"/>
        <end position="83"/>
    </location>
</feature>
<gene>
    <name evidence="2" type="ORF">MRATA1EN1_LOCUS11811</name>
</gene>
<reference evidence="2" key="1">
    <citation type="submission" date="2023-04" db="EMBL/GenBank/DDBJ databases">
        <authorList>
            <consortium name="ELIXIR-Norway"/>
        </authorList>
    </citation>
    <scope>NUCLEOTIDE SEQUENCE [LARGE SCALE GENOMIC DNA]</scope>
</reference>
<evidence type="ECO:0000256" key="1">
    <source>
        <dbReference type="SAM" id="MobiDB-lite"/>
    </source>
</evidence>
<organism evidence="2 3">
    <name type="scientific">Rangifer tarandus platyrhynchus</name>
    <name type="common">Svalbard reindeer</name>
    <dbReference type="NCBI Taxonomy" id="3082113"/>
    <lineage>
        <taxon>Eukaryota</taxon>
        <taxon>Metazoa</taxon>
        <taxon>Chordata</taxon>
        <taxon>Craniata</taxon>
        <taxon>Vertebrata</taxon>
        <taxon>Euteleostomi</taxon>
        <taxon>Mammalia</taxon>
        <taxon>Eutheria</taxon>
        <taxon>Laurasiatheria</taxon>
        <taxon>Artiodactyla</taxon>
        <taxon>Ruminantia</taxon>
        <taxon>Pecora</taxon>
        <taxon>Cervidae</taxon>
        <taxon>Odocoileinae</taxon>
        <taxon>Rangifer</taxon>
    </lineage>
</organism>
<dbReference type="EMBL" id="OX459957">
    <property type="protein sequence ID" value="CAI9162849.1"/>
    <property type="molecule type" value="Genomic_DNA"/>
</dbReference>
<feature type="compositionally biased region" description="Pro residues" evidence="1">
    <location>
        <begin position="1"/>
        <end position="11"/>
    </location>
</feature>
<feature type="region of interest" description="Disordered" evidence="1">
    <location>
        <begin position="1"/>
        <end position="42"/>
    </location>
</feature>
<keyword evidence="3" id="KW-1185">Reference proteome</keyword>
<evidence type="ECO:0000313" key="2">
    <source>
        <dbReference type="EMBL" id="CAI9162849.1"/>
    </source>
</evidence>
<evidence type="ECO:0000313" key="3">
    <source>
        <dbReference type="Proteomes" id="UP001176941"/>
    </source>
</evidence>
<feature type="compositionally biased region" description="Polar residues" evidence="1">
    <location>
        <begin position="23"/>
        <end position="32"/>
    </location>
</feature>